<evidence type="ECO:0000256" key="1">
    <source>
        <dbReference type="ARBA" id="ARBA00001974"/>
    </source>
</evidence>
<dbReference type="GO" id="GO:0004458">
    <property type="term" value="F:D-lactate dehydrogenase (cytochrome) activity"/>
    <property type="evidence" value="ECO:0007669"/>
    <property type="project" value="UniProtKB-EC"/>
</dbReference>
<dbReference type="SUPFAM" id="SSF56176">
    <property type="entry name" value="FAD-binding/transporter-associated domain-like"/>
    <property type="match status" value="1"/>
</dbReference>
<dbReference type="Gene3D" id="3.30.465.10">
    <property type="match status" value="1"/>
</dbReference>
<dbReference type="EMBL" id="MGJT01000016">
    <property type="protein sequence ID" value="OGN12610.1"/>
    <property type="molecule type" value="Genomic_DNA"/>
</dbReference>
<gene>
    <name evidence="9" type="ORF">A3C71_01370</name>
</gene>
<evidence type="ECO:0000256" key="5">
    <source>
        <dbReference type="ARBA" id="ARBA00022946"/>
    </source>
</evidence>
<proteinExistence type="inferred from homology"/>
<dbReference type="PROSITE" id="PS51387">
    <property type="entry name" value="FAD_PCMH"/>
    <property type="match status" value="1"/>
</dbReference>
<dbReference type="InterPro" id="IPR016169">
    <property type="entry name" value="FAD-bd_PCMH_sub2"/>
</dbReference>
<comment type="cofactor">
    <cofactor evidence="1">
        <name>FAD</name>
        <dbReference type="ChEBI" id="CHEBI:57692"/>
    </cofactor>
</comment>
<keyword evidence="6" id="KW-0560">Oxidoreductase</keyword>
<dbReference type="EC" id="1.1.2.4" evidence="7"/>
<dbReference type="Pfam" id="PF01565">
    <property type="entry name" value="FAD_binding_4"/>
    <property type="match status" value="1"/>
</dbReference>
<dbReference type="GO" id="GO:0008720">
    <property type="term" value="F:D-lactate dehydrogenase (NAD+) activity"/>
    <property type="evidence" value="ECO:0007669"/>
    <property type="project" value="TreeGrafter"/>
</dbReference>
<dbReference type="InterPro" id="IPR036318">
    <property type="entry name" value="FAD-bd_PCMH-like_sf"/>
</dbReference>
<dbReference type="InterPro" id="IPR006094">
    <property type="entry name" value="Oxid_FAD_bind_N"/>
</dbReference>
<dbReference type="Proteomes" id="UP000178197">
    <property type="component" value="Unassembled WGS sequence"/>
</dbReference>
<dbReference type="SUPFAM" id="SSF55103">
    <property type="entry name" value="FAD-linked oxidases, C-terminal domain"/>
    <property type="match status" value="1"/>
</dbReference>
<evidence type="ECO:0000256" key="2">
    <source>
        <dbReference type="ARBA" id="ARBA00008000"/>
    </source>
</evidence>
<sequence length="543" mass="61759">MLTEELKKIIKGEVLSDVNELAPYSRDASIFEVKPSLVVKPEDTGDIKQVVKFVIQRKSDQPGLSITARAGGTDMTGGPLNDSIILDFTAYLNKMVELGDTWAVVEPGMYYRDFEKLTLAKNLFLPSYPASREICTVGGMVANNAGGEKSLVYGKTENFVEELTIVLADGREYVIKPLTVEQLESKKTLDGWEGRIYREMHDLIEMHYDAIQNARPKVSKNSAGYALWNVWDRRVFDLTKLLTGSQGTLGLITKIKFRLITPKKHSKLLVIFLPSLKILGDLIVEVMKYQPESFESYDDHTLKLALRFLPNFIKIMKGSFWGFLFKFWPEVRMLLTGGLPKLVLLAEFTGDNQSVLTEVVNKLQSELSLQFKVKSRIAKDQADVRKYWTMRRESFNLLRQYVRGKKTTPFIDDIIVRPEKLADFLPRLENILTPYQNLIYTIAGHAGDGNFHIIPLMKPSDPTRAQTIQELSEKVYNLVVEFDGSITAEHNDGLIRTPFLKKMYGPEINILFQKTKEIFDPQGIFNPRKKVGGTMAYALDHLQ</sequence>
<reference evidence="9 10" key="1">
    <citation type="journal article" date="2016" name="Nat. Commun.">
        <title>Thousands of microbial genomes shed light on interconnected biogeochemical processes in an aquifer system.</title>
        <authorList>
            <person name="Anantharaman K."/>
            <person name="Brown C.T."/>
            <person name="Hug L.A."/>
            <person name="Sharon I."/>
            <person name="Castelle C.J."/>
            <person name="Probst A.J."/>
            <person name="Thomas B.C."/>
            <person name="Singh A."/>
            <person name="Wilkins M.J."/>
            <person name="Karaoz U."/>
            <person name="Brodie E.L."/>
            <person name="Williams K.H."/>
            <person name="Hubbard S.S."/>
            <person name="Banfield J.F."/>
        </authorList>
    </citation>
    <scope>NUCLEOTIDE SEQUENCE [LARGE SCALE GENOMIC DNA]</scope>
</reference>
<protein>
    <recommendedName>
        <fullName evidence="7">D-lactate dehydrogenase (cytochrome)</fullName>
        <ecNumber evidence="7">1.1.2.4</ecNumber>
    </recommendedName>
</protein>
<feature type="domain" description="FAD-binding PCMH-type" evidence="8">
    <location>
        <begin position="31"/>
        <end position="262"/>
    </location>
</feature>
<evidence type="ECO:0000256" key="6">
    <source>
        <dbReference type="ARBA" id="ARBA00023002"/>
    </source>
</evidence>
<dbReference type="Gene3D" id="3.30.43.10">
    <property type="entry name" value="Uridine Diphospho-n-acetylenolpyruvylglucosamine Reductase, domain 2"/>
    <property type="match status" value="1"/>
</dbReference>
<evidence type="ECO:0000259" key="8">
    <source>
        <dbReference type="PROSITE" id="PS51387"/>
    </source>
</evidence>
<dbReference type="Pfam" id="PF02913">
    <property type="entry name" value="FAD-oxidase_C"/>
    <property type="match status" value="1"/>
</dbReference>
<dbReference type="AlphaFoldDB" id="A0A1F8FIV7"/>
<dbReference type="PANTHER" id="PTHR11748:SF111">
    <property type="entry name" value="D-LACTATE DEHYDROGENASE, MITOCHONDRIAL-RELATED"/>
    <property type="match status" value="1"/>
</dbReference>
<evidence type="ECO:0000256" key="4">
    <source>
        <dbReference type="ARBA" id="ARBA00022827"/>
    </source>
</evidence>
<dbReference type="InterPro" id="IPR016167">
    <property type="entry name" value="FAD-bd_PCMH_sub1"/>
</dbReference>
<dbReference type="GO" id="GO:0071949">
    <property type="term" value="F:FAD binding"/>
    <property type="evidence" value="ECO:0007669"/>
    <property type="project" value="InterPro"/>
</dbReference>
<keyword evidence="5" id="KW-0809">Transit peptide</keyword>
<dbReference type="InterPro" id="IPR016164">
    <property type="entry name" value="FAD-linked_Oxase-like_C"/>
</dbReference>
<evidence type="ECO:0000256" key="3">
    <source>
        <dbReference type="ARBA" id="ARBA00022630"/>
    </source>
</evidence>
<comment type="caution">
    <text evidence="9">The sequence shown here is derived from an EMBL/GenBank/DDBJ whole genome shotgun (WGS) entry which is preliminary data.</text>
</comment>
<name>A0A1F8FIV7_9BACT</name>
<dbReference type="PANTHER" id="PTHR11748">
    <property type="entry name" value="D-LACTATE DEHYDROGENASE"/>
    <property type="match status" value="1"/>
</dbReference>
<comment type="similarity">
    <text evidence="2">Belongs to the FAD-binding oxidoreductase/transferase type 4 family.</text>
</comment>
<dbReference type="InterPro" id="IPR016166">
    <property type="entry name" value="FAD-bd_PCMH"/>
</dbReference>
<evidence type="ECO:0000313" key="10">
    <source>
        <dbReference type="Proteomes" id="UP000178197"/>
    </source>
</evidence>
<keyword evidence="3" id="KW-0285">Flavoprotein</keyword>
<organism evidence="9 10">
    <name type="scientific">Candidatus Yanofskybacteria bacterium RIFCSPHIGHO2_02_FULL_43_15c</name>
    <dbReference type="NCBI Taxonomy" id="1802679"/>
    <lineage>
        <taxon>Bacteria</taxon>
        <taxon>Candidatus Yanofskyibacteriota</taxon>
    </lineage>
</organism>
<dbReference type="Gene3D" id="3.30.70.2740">
    <property type="match status" value="1"/>
</dbReference>
<accession>A0A1F8FIV7</accession>
<evidence type="ECO:0000313" key="9">
    <source>
        <dbReference type="EMBL" id="OGN12610.1"/>
    </source>
</evidence>
<dbReference type="InterPro" id="IPR004113">
    <property type="entry name" value="FAD-bd_oxidored_4_C"/>
</dbReference>
<keyword evidence="4" id="KW-0274">FAD</keyword>
<dbReference type="GO" id="GO:1903457">
    <property type="term" value="P:lactate catabolic process"/>
    <property type="evidence" value="ECO:0007669"/>
    <property type="project" value="TreeGrafter"/>
</dbReference>
<evidence type="ECO:0000256" key="7">
    <source>
        <dbReference type="ARBA" id="ARBA00038897"/>
    </source>
</evidence>